<dbReference type="Proteomes" id="UP001152803">
    <property type="component" value="Unassembled WGS sequence"/>
</dbReference>
<feature type="compositionally biased region" description="Acidic residues" evidence="1">
    <location>
        <begin position="90"/>
        <end position="104"/>
    </location>
</feature>
<feature type="region of interest" description="Disordered" evidence="1">
    <location>
        <begin position="90"/>
        <end position="124"/>
    </location>
</feature>
<keyword evidence="3" id="KW-1185">Reference proteome</keyword>
<protein>
    <submittedName>
        <fullName evidence="2">Uncharacterized protein</fullName>
    </submittedName>
</protein>
<accession>A0A9Q1CVA0</accession>
<evidence type="ECO:0000313" key="3">
    <source>
        <dbReference type="Proteomes" id="UP001152803"/>
    </source>
</evidence>
<feature type="non-terminal residue" evidence="2">
    <location>
        <position position="1"/>
    </location>
</feature>
<evidence type="ECO:0000256" key="1">
    <source>
        <dbReference type="SAM" id="MobiDB-lite"/>
    </source>
</evidence>
<name>A0A9Q1CVA0_CONCO</name>
<proteinExistence type="predicted"/>
<organism evidence="2 3">
    <name type="scientific">Conger conger</name>
    <name type="common">Conger eel</name>
    <name type="synonym">Muraena conger</name>
    <dbReference type="NCBI Taxonomy" id="82655"/>
    <lineage>
        <taxon>Eukaryota</taxon>
        <taxon>Metazoa</taxon>
        <taxon>Chordata</taxon>
        <taxon>Craniata</taxon>
        <taxon>Vertebrata</taxon>
        <taxon>Euteleostomi</taxon>
        <taxon>Actinopterygii</taxon>
        <taxon>Neopterygii</taxon>
        <taxon>Teleostei</taxon>
        <taxon>Anguilliformes</taxon>
        <taxon>Congridae</taxon>
        <taxon>Conger</taxon>
    </lineage>
</organism>
<comment type="caution">
    <text evidence="2">The sequence shown here is derived from an EMBL/GenBank/DDBJ whole genome shotgun (WGS) entry which is preliminary data.</text>
</comment>
<dbReference type="EMBL" id="JAFJMO010000019">
    <property type="protein sequence ID" value="KAJ8249761.1"/>
    <property type="molecule type" value="Genomic_DNA"/>
</dbReference>
<reference evidence="2" key="1">
    <citation type="journal article" date="2023" name="Science">
        <title>Genome structures resolve the early diversification of teleost fishes.</title>
        <authorList>
            <person name="Parey E."/>
            <person name="Louis A."/>
            <person name="Montfort J."/>
            <person name="Bouchez O."/>
            <person name="Roques C."/>
            <person name="Iampietro C."/>
            <person name="Lluch J."/>
            <person name="Castinel A."/>
            <person name="Donnadieu C."/>
            <person name="Desvignes T."/>
            <person name="Floi Bucao C."/>
            <person name="Jouanno E."/>
            <person name="Wen M."/>
            <person name="Mejri S."/>
            <person name="Dirks R."/>
            <person name="Jansen H."/>
            <person name="Henkel C."/>
            <person name="Chen W.J."/>
            <person name="Zahm M."/>
            <person name="Cabau C."/>
            <person name="Klopp C."/>
            <person name="Thompson A.W."/>
            <person name="Robinson-Rechavi M."/>
            <person name="Braasch I."/>
            <person name="Lecointre G."/>
            <person name="Bobe J."/>
            <person name="Postlethwait J.H."/>
            <person name="Berthelot C."/>
            <person name="Roest Crollius H."/>
            <person name="Guiguen Y."/>
        </authorList>
    </citation>
    <scope>NUCLEOTIDE SEQUENCE</scope>
    <source>
        <strain evidence="2">Concon-B</strain>
    </source>
</reference>
<sequence>KKKKKKQTSVACRNQNPYGSRIGRQCRICLQNDILTVAPGRDGRGVTNSPHTSDPCWSIGIHDGQHYGGDPGDLAVRGVEDLLDVLEVDGDGLGEGVGEADGDEGAEHHGPAPAPVRRGDGGTSCRGRHLWPVSSCDCGGG</sequence>
<feature type="non-terminal residue" evidence="2">
    <location>
        <position position="141"/>
    </location>
</feature>
<dbReference type="AlphaFoldDB" id="A0A9Q1CVA0"/>
<gene>
    <name evidence="2" type="ORF">COCON_G00229770</name>
</gene>
<evidence type="ECO:0000313" key="2">
    <source>
        <dbReference type="EMBL" id="KAJ8249761.1"/>
    </source>
</evidence>